<keyword evidence="3" id="KW-1185">Reference proteome</keyword>
<feature type="region of interest" description="Disordered" evidence="1">
    <location>
        <begin position="310"/>
        <end position="360"/>
    </location>
</feature>
<reference evidence="2 3" key="1">
    <citation type="journal article" date="2018" name="BMC Genomics">
        <title>Comparative genome analyses reveal sequence features reflecting distinct modes of host-adaptation between dicot and monocot powdery mildew.</title>
        <authorList>
            <person name="Wu Y."/>
            <person name="Ma X."/>
            <person name="Pan Z."/>
            <person name="Kale S.D."/>
            <person name="Song Y."/>
            <person name="King H."/>
            <person name="Zhang Q."/>
            <person name="Presley C."/>
            <person name="Deng X."/>
            <person name="Wei C.I."/>
            <person name="Xiao S."/>
        </authorList>
    </citation>
    <scope>NUCLEOTIDE SEQUENCE [LARGE SCALE GENOMIC DNA]</scope>
    <source>
        <strain evidence="2">UMSG3</strain>
    </source>
</reference>
<feature type="compositionally biased region" description="Polar residues" evidence="1">
    <location>
        <begin position="761"/>
        <end position="787"/>
    </location>
</feature>
<organism evidence="2 3">
    <name type="scientific">Golovinomyces cichoracearum</name>
    <dbReference type="NCBI Taxonomy" id="62708"/>
    <lineage>
        <taxon>Eukaryota</taxon>
        <taxon>Fungi</taxon>
        <taxon>Dikarya</taxon>
        <taxon>Ascomycota</taxon>
        <taxon>Pezizomycotina</taxon>
        <taxon>Leotiomycetes</taxon>
        <taxon>Erysiphales</taxon>
        <taxon>Erysiphaceae</taxon>
        <taxon>Golovinomyces</taxon>
    </lineage>
</organism>
<feature type="region of interest" description="Disordered" evidence="1">
    <location>
        <begin position="640"/>
        <end position="659"/>
    </location>
</feature>
<proteinExistence type="predicted"/>
<feature type="region of interest" description="Disordered" evidence="1">
    <location>
        <begin position="887"/>
        <end position="918"/>
    </location>
</feature>
<feature type="compositionally biased region" description="Low complexity" evidence="1">
    <location>
        <begin position="484"/>
        <end position="497"/>
    </location>
</feature>
<feature type="compositionally biased region" description="Polar residues" evidence="1">
    <location>
        <begin position="891"/>
        <end position="917"/>
    </location>
</feature>
<evidence type="ECO:0000313" key="2">
    <source>
        <dbReference type="EMBL" id="RKF56926.1"/>
    </source>
</evidence>
<feature type="compositionally biased region" description="Polar residues" evidence="1">
    <location>
        <begin position="640"/>
        <end position="654"/>
    </location>
</feature>
<feature type="compositionally biased region" description="Basic and acidic residues" evidence="1">
    <location>
        <begin position="460"/>
        <end position="477"/>
    </location>
</feature>
<evidence type="ECO:0008006" key="4">
    <source>
        <dbReference type="Google" id="ProtNLM"/>
    </source>
</evidence>
<accession>A0A420HHK1</accession>
<feature type="compositionally biased region" description="Basic residues" evidence="1">
    <location>
        <begin position="328"/>
        <end position="343"/>
    </location>
</feature>
<feature type="compositionally biased region" description="Polar residues" evidence="1">
    <location>
        <begin position="349"/>
        <end position="360"/>
    </location>
</feature>
<feature type="region of interest" description="Disordered" evidence="1">
    <location>
        <begin position="446"/>
        <end position="522"/>
    </location>
</feature>
<feature type="region of interest" description="Disordered" evidence="1">
    <location>
        <begin position="50"/>
        <end position="74"/>
    </location>
</feature>
<protein>
    <recommendedName>
        <fullName evidence="4">Hmg-i hmg-dna-binding protein</fullName>
    </recommendedName>
</protein>
<feature type="compositionally biased region" description="Polar residues" evidence="1">
    <location>
        <begin position="498"/>
        <end position="522"/>
    </location>
</feature>
<evidence type="ECO:0000313" key="3">
    <source>
        <dbReference type="Proteomes" id="UP000283383"/>
    </source>
</evidence>
<dbReference type="EMBL" id="MCBQ01019192">
    <property type="protein sequence ID" value="RKF56926.1"/>
    <property type="molecule type" value="Genomic_DNA"/>
</dbReference>
<feature type="compositionally biased region" description="Polar residues" evidence="1">
    <location>
        <begin position="310"/>
        <end position="327"/>
    </location>
</feature>
<feature type="compositionally biased region" description="Polar residues" evidence="1">
    <location>
        <begin position="711"/>
        <end position="753"/>
    </location>
</feature>
<feature type="region of interest" description="Disordered" evidence="1">
    <location>
        <begin position="711"/>
        <end position="787"/>
    </location>
</feature>
<comment type="caution">
    <text evidence="2">The sequence shown here is derived from an EMBL/GenBank/DDBJ whole genome shotgun (WGS) entry which is preliminary data.</text>
</comment>
<sequence>MTQTSHNQHKSSTTLSSRHIFPESKNLIYSVTRHGSNELINMPSNITFKDNLGPNRDGPVRSPVPSNLKGKTSSKQRNFSIMHMDMNNDMKDDPKIKNDAAEHVMAARKTSEATGYQAKVTKLDQHVPPMKIIAKGVFDDYESNYESSPVISQEVCTRQLAPGDTKIEQARLLTLLRSINPLTVVDQLCKAVAYFGGIPGAPPPEDGTFPKSVISKETGALFIGWVAEIFPDLSFRYPRISKEVPFRSEGTKVDSLVESCDGVTRDDALSNELPNSRNGHISETAFSGYPWALSLNDSIIAGNTKLIEQQLNSPSVKEQAEETSLTPTRKRKRGRPKGSRNKKFLGPQSLENPVKSVSNSEPQEINIIASEILNMSSEAAQNQFNRSYRDVFRKKTFSQAETEHKQPHKDRKLFWIDSQKNNCRSKLNENITTDFEFNSENRAILEASRNDEPGILNTEKSSEQGSKESYSDTKVQEQIKNVASFSSTVNRVSSSRTKNTSSIRNPENPQGGLNTSKPENSIDNAKNRIKLLSATDKSSLSVSYTKAPRPGNQKYHNSVENMAQNPANSEDRDAIPSISLTARAENKITLSRNDASLSPPFHGEHKNNHKQLSNLHQFQTRGNIPTSIPQQQTLLNSVCSSSSNQHATPLTPQQKIIKDNQKSQYNEISTPRPLKRPIPTSFFNQKPQASMANLSYSQLSTQVYSGNQASSQINHGTYQNSSSFTQPKSQFSSSESNYGTPSSYNVSQSSPPYFQNDDAYGSTTSQKIKHSTSLSNTKNDHQNSNTHSIAQQIQSLQNPRTQDISQSTHNAYGQLNETSFNDLPTLGSLGHVNNSMNSNLISSNCGYGQNLGVNIGTSRAMTGSNHLYGGAVLNTYEANTDYVRAVDPHNSHNSSSTLYTNPSPGQNNSYDVTTTNNAKDRLMRASERYW</sequence>
<name>A0A420HHK1_9PEZI</name>
<dbReference type="Proteomes" id="UP000283383">
    <property type="component" value="Unassembled WGS sequence"/>
</dbReference>
<dbReference type="STRING" id="62708.A0A420HHK1"/>
<evidence type="ECO:0000256" key="1">
    <source>
        <dbReference type="SAM" id="MobiDB-lite"/>
    </source>
</evidence>
<dbReference type="AlphaFoldDB" id="A0A420HHK1"/>
<gene>
    <name evidence="2" type="ORF">GcM3_191009</name>
</gene>